<protein>
    <recommendedName>
        <fullName evidence="2">GAG-pre-integrase domain-containing protein</fullName>
    </recommendedName>
</protein>
<proteinExistence type="predicted"/>
<evidence type="ECO:0000313" key="4">
    <source>
        <dbReference type="Proteomes" id="UP001630127"/>
    </source>
</evidence>
<dbReference type="Proteomes" id="UP001630127">
    <property type="component" value="Unassembled WGS sequence"/>
</dbReference>
<gene>
    <name evidence="3" type="ORF">ACH5RR_009428</name>
</gene>
<evidence type="ECO:0000259" key="2">
    <source>
        <dbReference type="Pfam" id="PF13976"/>
    </source>
</evidence>
<organism evidence="3 4">
    <name type="scientific">Cinchona calisaya</name>
    <dbReference type="NCBI Taxonomy" id="153742"/>
    <lineage>
        <taxon>Eukaryota</taxon>
        <taxon>Viridiplantae</taxon>
        <taxon>Streptophyta</taxon>
        <taxon>Embryophyta</taxon>
        <taxon>Tracheophyta</taxon>
        <taxon>Spermatophyta</taxon>
        <taxon>Magnoliopsida</taxon>
        <taxon>eudicotyledons</taxon>
        <taxon>Gunneridae</taxon>
        <taxon>Pentapetalae</taxon>
        <taxon>asterids</taxon>
        <taxon>lamiids</taxon>
        <taxon>Gentianales</taxon>
        <taxon>Rubiaceae</taxon>
        <taxon>Cinchonoideae</taxon>
        <taxon>Cinchoneae</taxon>
        <taxon>Cinchona</taxon>
    </lineage>
</organism>
<dbReference type="EMBL" id="JBJUIK010000004">
    <property type="protein sequence ID" value="KAL3530106.1"/>
    <property type="molecule type" value="Genomic_DNA"/>
</dbReference>
<sequence length="285" mass="31037">MSSSSSVLAVVTALTSTMVDSSNIPVTCTSQLLTSSAIESLVSLQDLMISMLTGLPPEYESFVTAVMEKNALHFFDDLCNKLLQQEQRQFDGKTLRSTKFACGLYPISSSYVFSRAYALVAHAIPVDIWHSHLGHPHLKTLHHLQSHGAVKSSNISSASGEFISSALVLISSEPMLTSSSFRFSCHDHDSSLSVFLLPLSFPSSASSIGDPSNSSCLFSTVFLESFIREVPSDSCPSLPLFTFPKESRHSMVTHFKAGICKPKHFLSLHSHVSSSSSQNILFELI</sequence>
<feature type="domain" description="GAG-pre-integrase" evidence="2">
    <location>
        <begin position="103"/>
        <end position="157"/>
    </location>
</feature>
<keyword evidence="1" id="KW-0732">Signal</keyword>
<dbReference type="Pfam" id="PF13976">
    <property type="entry name" value="gag_pre-integrs"/>
    <property type="match status" value="1"/>
</dbReference>
<dbReference type="AlphaFoldDB" id="A0ABD3AE98"/>
<evidence type="ECO:0000256" key="1">
    <source>
        <dbReference type="SAM" id="SignalP"/>
    </source>
</evidence>
<feature type="chain" id="PRO_5044886407" description="GAG-pre-integrase domain-containing protein" evidence="1">
    <location>
        <begin position="22"/>
        <end position="285"/>
    </location>
</feature>
<comment type="caution">
    <text evidence="3">The sequence shown here is derived from an EMBL/GenBank/DDBJ whole genome shotgun (WGS) entry which is preliminary data.</text>
</comment>
<keyword evidence="4" id="KW-1185">Reference proteome</keyword>
<name>A0ABD3AE98_9GENT</name>
<evidence type="ECO:0000313" key="3">
    <source>
        <dbReference type="EMBL" id="KAL3530106.1"/>
    </source>
</evidence>
<accession>A0ABD3AE98</accession>
<reference evidence="3 4" key="1">
    <citation type="submission" date="2024-11" db="EMBL/GenBank/DDBJ databases">
        <title>A near-complete genome assembly of Cinchona calisaya.</title>
        <authorList>
            <person name="Lian D.C."/>
            <person name="Zhao X.W."/>
            <person name="Wei L."/>
        </authorList>
    </citation>
    <scope>NUCLEOTIDE SEQUENCE [LARGE SCALE GENOMIC DNA]</scope>
    <source>
        <tissue evidence="3">Nenye</tissue>
    </source>
</reference>
<dbReference type="InterPro" id="IPR025724">
    <property type="entry name" value="GAG-pre-integrase_dom"/>
</dbReference>
<feature type="signal peptide" evidence="1">
    <location>
        <begin position="1"/>
        <end position="21"/>
    </location>
</feature>